<protein>
    <recommendedName>
        <fullName evidence="1">Protein kinase domain-containing protein</fullName>
    </recommendedName>
</protein>
<dbReference type="OrthoDB" id="1046782at2759"/>
<dbReference type="Gene3D" id="1.10.510.10">
    <property type="entry name" value="Transferase(Phosphotransferase) domain 1"/>
    <property type="match status" value="1"/>
</dbReference>
<dbReference type="AlphaFoldDB" id="U1HMZ4"/>
<evidence type="ECO:0000313" key="2">
    <source>
        <dbReference type="EMBL" id="ERF70404.1"/>
    </source>
</evidence>
<dbReference type="CDD" id="cd00180">
    <property type="entry name" value="PKc"/>
    <property type="match status" value="1"/>
</dbReference>
<dbReference type="GO" id="GO:0004672">
    <property type="term" value="F:protein kinase activity"/>
    <property type="evidence" value="ECO:0007669"/>
    <property type="project" value="InterPro"/>
</dbReference>
<keyword evidence="3" id="KW-1185">Reference proteome</keyword>
<dbReference type="Proteomes" id="UP000019373">
    <property type="component" value="Unassembled WGS sequence"/>
</dbReference>
<dbReference type="PANTHER" id="PTHR48011">
    <property type="entry name" value="CCR4-NOT TRANSCRIPTIONAL COMPLEX SUBUNIT CAF120-RELATED"/>
    <property type="match status" value="1"/>
</dbReference>
<dbReference type="eggNOG" id="KOG0597">
    <property type="taxonomic scope" value="Eukaryota"/>
</dbReference>
<dbReference type="GeneID" id="19240176"/>
<dbReference type="HOGENOM" id="CLU_419788_0_0_1"/>
<dbReference type="InterPro" id="IPR000719">
    <property type="entry name" value="Prot_kinase_dom"/>
</dbReference>
<name>U1HMZ4_ENDPU</name>
<dbReference type="RefSeq" id="XP_007803971.1">
    <property type="nucleotide sequence ID" value="XM_007805780.1"/>
</dbReference>
<dbReference type="SUPFAM" id="SSF56112">
    <property type="entry name" value="Protein kinase-like (PK-like)"/>
    <property type="match status" value="1"/>
</dbReference>
<dbReference type="GO" id="GO:0005524">
    <property type="term" value="F:ATP binding"/>
    <property type="evidence" value="ECO:0007669"/>
    <property type="project" value="InterPro"/>
</dbReference>
<dbReference type="InterPro" id="IPR011009">
    <property type="entry name" value="Kinase-like_dom_sf"/>
</dbReference>
<feature type="domain" description="Protein kinase" evidence="1">
    <location>
        <begin position="30"/>
        <end position="333"/>
    </location>
</feature>
<dbReference type="EMBL" id="KE721319">
    <property type="protein sequence ID" value="ERF70404.1"/>
    <property type="molecule type" value="Genomic_DNA"/>
</dbReference>
<dbReference type="PANTHER" id="PTHR48011:SF51">
    <property type="entry name" value="PROTEIN KINASE SUPERFAMILY PROTEIN"/>
    <property type="match status" value="1"/>
</dbReference>
<evidence type="ECO:0000259" key="1">
    <source>
        <dbReference type="PROSITE" id="PS50011"/>
    </source>
</evidence>
<organism evidence="2 3">
    <name type="scientific">Endocarpon pusillum (strain Z07020 / HMAS-L-300199)</name>
    <name type="common">Lichen-forming fungus</name>
    <dbReference type="NCBI Taxonomy" id="1263415"/>
    <lineage>
        <taxon>Eukaryota</taxon>
        <taxon>Fungi</taxon>
        <taxon>Dikarya</taxon>
        <taxon>Ascomycota</taxon>
        <taxon>Pezizomycotina</taxon>
        <taxon>Eurotiomycetes</taxon>
        <taxon>Chaetothyriomycetidae</taxon>
        <taxon>Verrucariales</taxon>
        <taxon>Verrucariaceae</taxon>
        <taxon>Endocarpon</taxon>
    </lineage>
</organism>
<dbReference type="GO" id="GO:0007165">
    <property type="term" value="P:signal transduction"/>
    <property type="evidence" value="ECO:0007669"/>
    <property type="project" value="TreeGrafter"/>
</dbReference>
<dbReference type="PROSITE" id="PS50011">
    <property type="entry name" value="PROTEIN_KINASE_DOM"/>
    <property type="match status" value="1"/>
</dbReference>
<sequence length="693" mass="79154">MKSVSNDDVEVYPEWTILPLVNETQLGYPTKTGGIVDEGNFASVFAFEILDEYNEFTEFPGLRRFVRKELRADTDPGRFRAEYENLLYVKRLQDDHLVKIVKAYKLGKHYNFIFPREMTNLRLYLRGQQSHSCLRSESIVGHPLWRQMLGVARGLNKVLNYEEPHATHEASMIGYHCDLKPANILVRESGTLLISDFGQAIFKKVAGTNSSNVFGVGGTEAYAPPEIDNAELKLNRKYDIWSLGCILVEVCMFVVGGSGGVGKLDCARLTEIPGRRNRDDRFFRHNSMTNSYELKPEVMHLIREVPDLVQGSLERDFLNEILLVALQMLHVEVKSRWTSMQVCINLARILDRFQSIPLAEPVLPNLSVKPPWSGVEVGRELTERLQSINYNVKGFWDSGPVRFTQVGMLLHMQVWDRKAWTENSLGQRSQLRLVLRFALRNPPSHYNSDAQFYLSPGRVGQFSTNNSADRLLLQEILLGFEVVKSMKLEAGQVEVKHRVPMLKKFQRKSSGESGGWKYDLEVDASCIQLWKESSCSNMTSMISPASSSRKQSPRVLRVGPRPRRIVVFYEHSVLVIRLAKNFRIQPPNLAGGAATSLGLVLTDRSRDPSFRVSVFKKEYKEPLPSFPLHREVFEAEEVENMVECTSLTMNFHSVDDAKSFYSAYRKLKRDWAEDLKHFESVQKRIGPEFGYGL</sequence>
<proteinExistence type="predicted"/>
<evidence type="ECO:0000313" key="3">
    <source>
        <dbReference type="Proteomes" id="UP000019373"/>
    </source>
</evidence>
<gene>
    <name evidence="2" type="ORF">EPUS_05223</name>
</gene>
<reference evidence="3" key="1">
    <citation type="journal article" date="2014" name="BMC Genomics">
        <title>Genome characteristics reveal the impact of lichenization on lichen-forming fungus Endocarpon pusillum Hedwig (Verrucariales, Ascomycota).</title>
        <authorList>
            <person name="Wang Y.-Y."/>
            <person name="Liu B."/>
            <person name="Zhang X.-Y."/>
            <person name="Zhou Q.-M."/>
            <person name="Zhang T."/>
            <person name="Li H."/>
            <person name="Yu Y.-F."/>
            <person name="Zhang X.-L."/>
            <person name="Hao X.-Y."/>
            <person name="Wang M."/>
            <person name="Wang L."/>
            <person name="Wei J.-C."/>
        </authorList>
    </citation>
    <scope>NUCLEOTIDE SEQUENCE [LARGE SCALE GENOMIC DNA]</scope>
    <source>
        <strain evidence="3">Z07020 / HMAS-L-300199</strain>
    </source>
</reference>
<accession>U1HMZ4</accession>
<dbReference type="SMART" id="SM00220">
    <property type="entry name" value="S_TKc"/>
    <property type="match status" value="1"/>
</dbReference>
<dbReference type="InterPro" id="IPR052751">
    <property type="entry name" value="Plant_MAPKKK"/>
</dbReference>
<dbReference type="Pfam" id="PF00069">
    <property type="entry name" value="Pkinase"/>
    <property type="match status" value="1"/>
</dbReference>